<evidence type="ECO:0000313" key="2">
    <source>
        <dbReference type="EMBL" id="GIY43120.1"/>
    </source>
</evidence>
<sequence length="96" mass="10831">MEYYEVGLATTVNSQHFYTKEGFMGENVSACRDGNGSSPEGLDNEDKGRVNTRTYSNFSRFQFASEYICNRALCLCNMHKQLAEPATEIRSRSVLS</sequence>
<keyword evidence="3" id="KW-1185">Reference proteome</keyword>
<name>A0AAV4TAK9_9ARAC</name>
<feature type="region of interest" description="Disordered" evidence="1">
    <location>
        <begin position="30"/>
        <end position="49"/>
    </location>
</feature>
<protein>
    <submittedName>
        <fullName evidence="2">Uncharacterized protein</fullName>
    </submittedName>
</protein>
<evidence type="ECO:0000313" key="3">
    <source>
        <dbReference type="Proteomes" id="UP001054837"/>
    </source>
</evidence>
<organism evidence="2 3">
    <name type="scientific">Caerostris darwini</name>
    <dbReference type="NCBI Taxonomy" id="1538125"/>
    <lineage>
        <taxon>Eukaryota</taxon>
        <taxon>Metazoa</taxon>
        <taxon>Ecdysozoa</taxon>
        <taxon>Arthropoda</taxon>
        <taxon>Chelicerata</taxon>
        <taxon>Arachnida</taxon>
        <taxon>Araneae</taxon>
        <taxon>Araneomorphae</taxon>
        <taxon>Entelegynae</taxon>
        <taxon>Araneoidea</taxon>
        <taxon>Araneidae</taxon>
        <taxon>Caerostris</taxon>
    </lineage>
</organism>
<dbReference type="EMBL" id="BPLQ01009299">
    <property type="protein sequence ID" value="GIY43120.1"/>
    <property type="molecule type" value="Genomic_DNA"/>
</dbReference>
<dbReference type="AlphaFoldDB" id="A0AAV4TAK9"/>
<evidence type="ECO:0000256" key="1">
    <source>
        <dbReference type="SAM" id="MobiDB-lite"/>
    </source>
</evidence>
<dbReference type="Proteomes" id="UP001054837">
    <property type="component" value="Unassembled WGS sequence"/>
</dbReference>
<proteinExistence type="predicted"/>
<gene>
    <name evidence="2" type="ORF">CDAR_410771</name>
</gene>
<reference evidence="2 3" key="1">
    <citation type="submission" date="2021-06" db="EMBL/GenBank/DDBJ databases">
        <title>Caerostris darwini draft genome.</title>
        <authorList>
            <person name="Kono N."/>
            <person name="Arakawa K."/>
        </authorList>
    </citation>
    <scope>NUCLEOTIDE SEQUENCE [LARGE SCALE GENOMIC DNA]</scope>
</reference>
<comment type="caution">
    <text evidence="2">The sequence shown here is derived from an EMBL/GenBank/DDBJ whole genome shotgun (WGS) entry which is preliminary data.</text>
</comment>
<accession>A0AAV4TAK9</accession>